<dbReference type="Gene3D" id="1.10.357.10">
    <property type="entry name" value="Tetracycline Repressor, domain 2"/>
    <property type="match status" value="1"/>
</dbReference>
<evidence type="ECO:0000313" key="4">
    <source>
        <dbReference type="EMBL" id="PKK89514.1"/>
    </source>
</evidence>
<feature type="DNA-binding region" description="H-T-H motif" evidence="2">
    <location>
        <begin position="97"/>
        <end position="116"/>
    </location>
</feature>
<comment type="caution">
    <text evidence="4">The sequence shown here is derived from an EMBL/GenBank/DDBJ whole genome shotgun (WGS) entry which is preliminary data.</text>
</comment>
<reference evidence="4 5" key="1">
    <citation type="journal article" date="2017" name="ISME J.">
        <title>Potential for microbial H2 and metal transformations associated with novel bacteria and archaea in deep terrestrial subsurface sediments.</title>
        <authorList>
            <person name="Hernsdorf A.W."/>
            <person name="Amano Y."/>
            <person name="Miyakawa K."/>
            <person name="Ise K."/>
            <person name="Suzuki Y."/>
            <person name="Anantharaman K."/>
            <person name="Probst A."/>
            <person name="Burstein D."/>
            <person name="Thomas B.C."/>
            <person name="Banfield J.F."/>
        </authorList>
    </citation>
    <scope>NUCLEOTIDE SEQUENCE [LARGE SCALE GENOMIC DNA]</scope>
    <source>
        <strain evidence="4">HGW-Wallbacteria-1</strain>
    </source>
</reference>
<organism evidence="4 5">
    <name type="scientific">Candidatus Wallbacteria bacterium HGW-Wallbacteria-1</name>
    <dbReference type="NCBI Taxonomy" id="2013854"/>
    <lineage>
        <taxon>Bacteria</taxon>
        <taxon>Candidatus Walliibacteriota</taxon>
    </lineage>
</organism>
<dbReference type="InterPro" id="IPR001647">
    <property type="entry name" value="HTH_TetR"/>
</dbReference>
<evidence type="ECO:0000313" key="5">
    <source>
        <dbReference type="Proteomes" id="UP000233256"/>
    </source>
</evidence>
<dbReference type="Pfam" id="PF00440">
    <property type="entry name" value="TetR_N"/>
    <property type="match status" value="1"/>
</dbReference>
<name>A0A2N1PME4_9BACT</name>
<evidence type="ECO:0000259" key="3">
    <source>
        <dbReference type="PROSITE" id="PS50977"/>
    </source>
</evidence>
<dbReference type="InterPro" id="IPR050624">
    <property type="entry name" value="HTH-type_Tx_Regulator"/>
</dbReference>
<dbReference type="Proteomes" id="UP000233256">
    <property type="component" value="Unassembled WGS sequence"/>
</dbReference>
<dbReference type="GO" id="GO:0003677">
    <property type="term" value="F:DNA binding"/>
    <property type="evidence" value="ECO:0007669"/>
    <property type="project" value="UniProtKB-UniRule"/>
</dbReference>
<dbReference type="InterPro" id="IPR009057">
    <property type="entry name" value="Homeodomain-like_sf"/>
</dbReference>
<dbReference type="EMBL" id="PGXC01000016">
    <property type="protein sequence ID" value="PKK89514.1"/>
    <property type="molecule type" value="Genomic_DNA"/>
</dbReference>
<proteinExistence type="predicted"/>
<feature type="domain" description="HTH tetR-type" evidence="3">
    <location>
        <begin position="74"/>
        <end position="134"/>
    </location>
</feature>
<evidence type="ECO:0000256" key="2">
    <source>
        <dbReference type="PROSITE-ProRule" id="PRU00335"/>
    </source>
</evidence>
<evidence type="ECO:0000256" key="1">
    <source>
        <dbReference type="ARBA" id="ARBA00023125"/>
    </source>
</evidence>
<dbReference type="SUPFAM" id="SSF46689">
    <property type="entry name" value="Homeodomain-like"/>
    <property type="match status" value="1"/>
</dbReference>
<dbReference type="PANTHER" id="PTHR43479:SF11">
    <property type="entry name" value="ACREF_ENVCD OPERON REPRESSOR-RELATED"/>
    <property type="match status" value="1"/>
</dbReference>
<keyword evidence="1 2" id="KW-0238">DNA-binding</keyword>
<accession>A0A2N1PME4</accession>
<dbReference type="AlphaFoldDB" id="A0A2N1PME4"/>
<dbReference type="PRINTS" id="PR00455">
    <property type="entry name" value="HTHTETR"/>
</dbReference>
<dbReference type="PANTHER" id="PTHR43479">
    <property type="entry name" value="ACREF/ENVCD OPERON REPRESSOR-RELATED"/>
    <property type="match status" value="1"/>
</dbReference>
<protein>
    <submittedName>
        <fullName evidence="4">TetR/AcrR family transcriptional regulator</fullName>
    </submittedName>
</protein>
<dbReference type="PROSITE" id="PS50977">
    <property type="entry name" value="HTH_TETR_2"/>
    <property type="match status" value="1"/>
</dbReference>
<dbReference type="Gene3D" id="1.10.10.60">
    <property type="entry name" value="Homeodomain-like"/>
    <property type="match status" value="1"/>
</dbReference>
<sequence length="261" mass="30027">MAMKPCAISGIAFKTVSSGKCSGYAYFSHFNHLRSIKRYRKQPMTGKKDYNTSFRNGTEITVDTHYTERYIRVMSNAENILKQALLLFARDGYENTGIQKIVKAAEITKPTLYHYFGSKQGVLEAIFRMHLDPFLEKLENLSHYDGDITVSLEEIAAHYFEFAESNMEFYRFFLAGANSPRESELFTTIVPRLKEQFEIIQMLFKSAEVDHGNMKDRSARYAITFLGMMNSYITTRFIGGITLDRSTVFTACKQFMHGIFS</sequence>
<gene>
    <name evidence="4" type="ORF">CVV64_13975</name>
</gene>